<reference evidence="9 10" key="1">
    <citation type="submission" date="2020-04" db="EMBL/GenBank/DDBJ databases">
        <title>Parallel evolution in the integration of a co-obligate aphid symbiosis.</title>
        <authorList>
            <person name="Monnin D."/>
            <person name="Jackson R."/>
            <person name="Kiers E.T."/>
            <person name="Bunker M."/>
            <person name="Ellers J."/>
            <person name="Henry L.M."/>
        </authorList>
    </citation>
    <scope>NUCLEOTIDE SEQUENCE [LARGE SCALE GENOMIC DNA]</scope>
    <source>
        <strain evidence="9">MCAR-56B</strain>
    </source>
</reference>
<dbReference type="Gene3D" id="2.30.330.10">
    <property type="entry name" value="SpoA-like"/>
    <property type="match status" value="1"/>
</dbReference>
<evidence type="ECO:0000256" key="6">
    <source>
        <dbReference type="ARBA" id="ARBA00023136"/>
    </source>
</evidence>
<sequence length="133" mass="14919">MSNTQNNDDKKKSINSEKKISKNQDVNEDLSLQENVNKNILNDSRTTVDSKHVLLNTFVNITVELGKSKVKIKDFLSFSKGSMLILDKSIKESLDIFVNGYLIASGEIVVLEKKYGLRITSIKNSLKTINVLS</sequence>
<dbReference type="Proteomes" id="UP000503183">
    <property type="component" value="Chromosome"/>
</dbReference>
<dbReference type="GO" id="GO:0006935">
    <property type="term" value="P:chemotaxis"/>
    <property type="evidence" value="ECO:0007669"/>
    <property type="project" value="UniProtKB-KW"/>
</dbReference>
<keyword evidence="3 7" id="KW-1003">Cell membrane</keyword>
<dbReference type="SUPFAM" id="SSF101801">
    <property type="entry name" value="Surface presentation of antigens (SPOA)"/>
    <property type="match status" value="1"/>
</dbReference>
<evidence type="ECO:0000256" key="2">
    <source>
        <dbReference type="ARBA" id="ARBA00021897"/>
    </source>
</evidence>
<keyword evidence="9" id="KW-0966">Cell projection</keyword>
<evidence type="ECO:0000256" key="1">
    <source>
        <dbReference type="ARBA" id="ARBA00009226"/>
    </source>
</evidence>
<dbReference type="InterPro" id="IPR051469">
    <property type="entry name" value="FliN/MopA/SpaO"/>
</dbReference>
<organism evidence="9 10">
    <name type="scientific">Buchnera aphidicola</name>
    <name type="common">Microlophium carnosum</name>
    <dbReference type="NCBI Taxonomy" id="2708354"/>
    <lineage>
        <taxon>Bacteria</taxon>
        <taxon>Pseudomonadati</taxon>
        <taxon>Pseudomonadota</taxon>
        <taxon>Gammaproteobacteria</taxon>
        <taxon>Enterobacterales</taxon>
        <taxon>Erwiniaceae</taxon>
        <taxon>Buchnera</taxon>
    </lineage>
</organism>
<dbReference type="PRINTS" id="PR00956">
    <property type="entry name" value="FLGMOTORFLIN"/>
</dbReference>
<comment type="similarity">
    <text evidence="1 7">Belongs to the FliN/MopA/SpaO family.</text>
</comment>
<keyword evidence="4 7" id="KW-0145">Chemotaxis</keyword>
<keyword evidence="9" id="KW-0282">Flagellum</keyword>
<dbReference type="Pfam" id="PF01052">
    <property type="entry name" value="FliMN_C"/>
    <property type="match status" value="1"/>
</dbReference>
<evidence type="ECO:0000256" key="3">
    <source>
        <dbReference type="ARBA" id="ARBA00022475"/>
    </source>
</evidence>
<dbReference type="NCBIfam" id="TIGR02480">
    <property type="entry name" value="fliN"/>
    <property type="match status" value="1"/>
</dbReference>
<dbReference type="InterPro" id="IPR001543">
    <property type="entry name" value="FliN-like_C"/>
</dbReference>
<protein>
    <recommendedName>
        <fullName evidence="2 7">Flagellar motor switch protein FliN</fullName>
    </recommendedName>
</protein>
<dbReference type="InterPro" id="IPR001172">
    <property type="entry name" value="FliN_T3SS_HrcQb"/>
</dbReference>
<dbReference type="PANTHER" id="PTHR43484">
    <property type="match status" value="1"/>
</dbReference>
<keyword evidence="9" id="KW-0969">Cilium</keyword>
<evidence type="ECO:0000256" key="7">
    <source>
        <dbReference type="RuleBase" id="RU362074"/>
    </source>
</evidence>
<dbReference type="GO" id="GO:0005886">
    <property type="term" value="C:plasma membrane"/>
    <property type="evidence" value="ECO:0007669"/>
    <property type="project" value="UniProtKB-SubCell"/>
</dbReference>
<evidence type="ECO:0000313" key="9">
    <source>
        <dbReference type="EMBL" id="QIQ41694.1"/>
    </source>
</evidence>
<dbReference type="InterPro" id="IPR012826">
    <property type="entry name" value="FliN"/>
</dbReference>
<keyword evidence="6 7" id="KW-0472">Membrane</keyword>
<keyword evidence="7" id="KW-0975">Bacterial flagellum</keyword>
<gene>
    <name evidence="9" type="primary">fliN</name>
    <name evidence="9" type="ORF">G4A98_00395</name>
</gene>
<evidence type="ECO:0000256" key="5">
    <source>
        <dbReference type="ARBA" id="ARBA00022779"/>
    </source>
</evidence>
<accession>A0A6G9JUD9</accession>
<dbReference type="GO" id="GO:0003774">
    <property type="term" value="F:cytoskeletal motor activity"/>
    <property type="evidence" value="ECO:0007669"/>
    <property type="project" value="UniProtKB-UniRule"/>
</dbReference>
<dbReference type="EMBL" id="CP048747">
    <property type="protein sequence ID" value="QIQ41694.1"/>
    <property type="molecule type" value="Genomic_DNA"/>
</dbReference>
<keyword evidence="5 7" id="KW-0283">Flagellar rotation</keyword>
<dbReference type="GO" id="GO:0071973">
    <property type="term" value="P:bacterial-type flagellum-dependent cell motility"/>
    <property type="evidence" value="ECO:0007669"/>
    <property type="project" value="UniProtKB-UniRule"/>
</dbReference>
<dbReference type="AlphaFoldDB" id="A0A6G9JUD9"/>
<name>A0A6G9JUD9_9GAMM</name>
<dbReference type="PANTHER" id="PTHR43484:SF1">
    <property type="entry name" value="FLAGELLAR MOTOR SWITCH PROTEIN FLIN"/>
    <property type="match status" value="1"/>
</dbReference>
<evidence type="ECO:0000259" key="8">
    <source>
        <dbReference type="Pfam" id="PF01052"/>
    </source>
</evidence>
<dbReference type="GO" id="GO:0009425">
    <property type="term" value="C:bacterial-type flagellum basal body"/>
    <property type="evidence" value="ECO:0007669"/>
    <property type="project" value="UniProtKB-SubCell"/>
</dbReference>
<comment type="function">
    <text evidence="7">FliN is one of three proteins (FliG, FliN, FliM) that form the rotor-mounted switch complex (C ring), located at the base of the basal body. This complex interacts with the CheY and CheZ chemotaxis proteins, in addition to contacting components of the motor that determine the direction of flagellar rotation.</text>
</comment>
<comment type="subcellular location">
    <subcellularLocation>
        <location evidence="7">Cell membrane</location>
        <topology evidence="7">Peripheral membrane protein</topology>
        <orientation evidence="7">Cytoplasmic side</orientation>
    </subcellularLocation>
    <subcellularLocation>
        <location evidence="7">Bacterial flagellum basal body</location>
    </subcellularLocation>
</comment>
<evidence type="ECO:0000256" key="4">
    <source>
        <dbReference type="ARBA" id="ARBA00022500"/>
    </source>
</evidence>
<feature type="domain" description="Flagellar motor switch protein FliN-like C-terminal" evidence="8">
    <location>
        <begin position="54"/>
        <end position="122"/>
    </location>
</feature>
<evidence type="ECO:0000313" key="10">
    <source>
        <dbReference type="Proteomes" id="UP000503183"/>
    </source>
</evidence>
<proteinExistence type="inferred from homology"/>
<dbReference type="InterPro" id="IPR036429">
    <property type="entry name" value="SpoA-like_sf"/>
</dbReference>